<proteinExistence type="predicted"/>
<accession>A0A538U5Z7</accession>
<feature type="transmembrane region" description="Helical" evidence="2">
    <location>
        <begin position="68"/>
        <end position="86"/>
    </location>
</feature>
<feature type="region of interest" description="Disordered" evidence="1">
    <location>
        <begin position="28"/>
        <end position="47"/>
    </location>
</feature>
<dbReference type="EMBL" id="VBPA01000150">
    <property type="protein sequence ID" value="TMQ71119.1"/>
    <property type="molecule type" value="Genomic_DNA"/>
</dbReference>
<feature type="signal peptide" evidence="3">
    <location>
        <begin position="1"/>
        <end position="20"/>
    </location>
</feature>
<keyword evidence="3" id="KW-0732">Signal</keyword>
<dbReference type="AlphaFoldDB" id="A0A538U5Z7"/>
<feature type="transmembrane region" description="Helical" evidence="2">
    <location>
        <begin position="95"/>
        <end position="112"/>
    </location>
</feature>
<comment type="caution">
    <text evidence="5">The sequence shown here is derived from an EMBL/GenBank/DDBJ whole genome shotgun (WGS) entry which is preliminary data.</text>
</comment>
<evidence type="ECO:0000256" key="1">
    <source>
        <dbReference type="SAM" id="MobiDB-lite"/>
    </source>
</evidence>
<protein>
    <recommendedName>
        <fullName evidence="4">DUF2231 domain-containing protein</fullName>
    </recommendedName>
</protein>
<keyword evidence="2" id="KW-0812">Transmembrane</keyword>
<feature type="transmembrane region" description="Helical" evidence="2">
    <location>
        <begin position="159"/>
        <end position="182"/>
    </location>
</feature>
<dbReference type="Pfam" id="PF09990">
    <property type="entry name" value="DUF2231"/>
    <property type="match status" value="1"/>
</dbReference>
<evidence type="ECO:0000256" key="2">
    <source>
        <dbReference type="SAM" id="Phobius"/>
    </source>
</evidence>
<feature type="chain" id="PRO_5021962030" description="DUF2231 domain-containing protein" evidence="3">
    <location>
        <begin position="21"/>
        <end position="185"/>
    </location>
</feature>
<keyword evidence="2" id="KW-1133">Transmembrane helix</keyword>
<reference evidence="5 6" key="1">
    <citation type="journal article" date="2019" name="Nat. Microbiol.">
        <title>Mediterranean grassland soil C-N compound turnover is dependent on rainfall and depth, and is mediated by genomically divergent microorganisms.</title>
        <authorList>
            <person name="Diamond S."/>
            <person name="Andeer P.F."/>
            <person name="Li Z."/>
            <person name="Crits-Christoph A."/>
            <person name="Burstein D."/>
            <person name="Anantharaman K."/>
            <person name="Lane K.R."/>
            <person name="Thomas B.C."/>
            <person name="Pan C."/>
            <person name="Northen T.R."/>
            <person name="Banfield J.F."/>
        </authorList>
    </citation>
    <scope>NUCLEOTIDE SEQUENCE [LARGE SCALE GENOMIC DNA]</scope>
    <source>
        <strain evidence="5">WS_10</strain>
    </source>
</reference>
<evidence type="ECO:0000259" key="4">
    <source>
        <dbReference type="Pfam" id="PF09990"/>
    </source>
</evidence>
<evidence type="ECO:0000313" key="6">
    <source>
        <dbReference type="Proteomes" id="UP000319836"/>
    </source>
</evidence>
<keyword evidence="2" id="KW-0472">Membrane</keyword>
<gene>
    <name evidence="5" type="ORF">E6K80_06495</name>
</gene>
<organism evidence="5 6">
    <name type="scientific">Eiseniibacteriota bacterium</name>
    <dbReference type="NCBI Taxonomy" id="2212470"/>
    <lineage>
        <taxon>Bacteria</taxon>
        <taxon>Candidatus Eiseniibacteriota</taxon>
    </lineage>
</organism>
<evidence type="ECO:0000256" key="3">
    <source>
        <dbReference type="SAM" id="SignalP"/>
    </source>
</evidence>
<feature type="domain" description="DUF2231" evidence="4">
    <location>
        <begin position="63"/>
        <end position="183"/>
    </location>
</feature>
<dbReference type="Proteomes" id="UP000319836">
    <property type="component" value="Unassembled WGS sequence"/>
</dbReference>
<sequence>MKTFALLVALMILGVSYIAAQPEDESKEGGATQTALHDSSRAGVRGPQAPYKMPPLGKALLDNLHNKLIHFPIVLTLVAAVMVIVARKKPQYEPVAYWLVWAAALSVIPAYFTGKAAEQHFEGKPKEWLAEFHEKQGIVIAITQALWVLSMLKAQTRRFAWIIGILLACMVLGQGFTGGLLAHGH</sequence>
<evidence type="ECO:0000313" key="5">
    <source>
        <dbReference type="EMBL" id="TMQ71119.1"/>
    </source>
</evidence>
<dbReference type="InterPro" id="IPR019251">
    <property type="entry name" value="DUF2231_TM"/>
</dbReference>
<name>A0A538U5Z7_UNCEI</name>